<dbReference type="AlphaFoldDB" id="A0A915YKB1"/>
<sequence length="40" mass="4803">MFIFKYLKMFFFLFSPSKTSVTQSTFILKKLTIFGLYLPK</sequence>
<reference evidence="1" key="1">
    <citation type="submission" date="2022-09" db="EMBL/GenBank/DDBJ databases">
        <title>Aureispira anguillicida sp. nov., isolated from Leptocephalus of Japanese eel Anguilla japonica.</title>
        <authorList>
            <person name="Yuasa K."/>
            <person name="Mekata T."/>
            <person name="Ikunari K."/>
        </authorList>
    </citation>
    <scope>NUCLEOTIDE SEQUENCE</scope>
    <source>
        <strain evidence="1">EL160426</strain>
    </source>
</reference>
<keyword evidence="2" id="KW-1185">Reference proteome</keyword>
<evidence type="ECO:0000313" key="1">
    <source>
        <dbReference type="EMBL" id="BDS14792.1"/>
    </source>
</evidence>
<evidence type="ECO:0000313" key="2">
    <source>
        <dbReference type="Proteomes" id="UP001060919"/>
    </source>
</evidence>
<dbReference type="KEGG" id="aup:AsAng_0055740"/>
<gene>
    <name evidence="1" type="ORF">AsAng_0055740</name>
</gene>
<dbReference type="EMBL" id="AP026867">
    <property type="protein sequence ID" value="BDS14792.1"/>
    <property type="molecule type" value="Genomic_DNA"/>
</dbReference>
<accession>A0A915YKB1</accession>
<name>A0A915YKB1_9BACT</name>
<organism evidence="1 2">
    <name type="scientific">Aureispira anguillae</name>
    <dbReference type="NCBI Taxonomy" id="2864201"/>
    <lineage>
        <taxon>Bacteria</taxon>
        <taxon>Pseudomonadati</taxon>
        <taxon>Bacteroidota</taxon>
        <taxon>Saprospiria</taxon>
        <taxon>Saprospirales</taxon>
        <taxon>Saprospiraceae</taxon>
        <taxon>Aureispira</taxon>
    </lineage>
</organism>
<proteinExistence type="predicted"/>
<dbReference type="Proteomes" id="UP001060919">
    <property type="component" value="Chromosome"/>
</dbReference>
<protein>
    <submittedName>
        <fullName evidence="1">Uncharacterized protein</fullName>
    </submittedName>
</protein>